<evidence type="ECO:0000259" key="5">
    <source>
        <dbReference type="PROSITE" id="PS50931"/>
    </source>
</evidence>
<dbReference type="InterPro" id="IPR036390">
    <property type="entry name" value="WH_DNA-bd_sf"/>
</dbReference>
<evidence type="ECO:0000256" key="3">
    <source>
        <dbReference type="ARBA" id="ARBA00023125"/>
    </source>
</evidence>
<evidence type="ECO:0000313" key="7">
    <source>
        <dbReference type="Proteomes" id="UP000181903"/>
    </source>
</evidence>
<evidence type="ECO:0000256" key="2">
    <source>
        <dbReference type="ARBA" id="ARBA00023015"/>
    </source>
</evidence>
<reference evidence="6 7" key="1">
    <citation type="submission" date="2016-10" db="EMBL/GenBank/DDBJ databases">
        <authorList>
            <person name="Varghese N."/>
            <person name="Submissions S."/>
        </authorList>
    </citation>
    <scope>NUCLEOTIDE SEQUENCE [LARGE SCALE GENOMIC DNA]</scope>
    <source>
        <strain evidence="6 7">BS2776</strain>
    </source>
</reference>
<evidence type="ECO:0000256" key="1">
    <source>
        <dbReference type="ARBA" id="ARBA00009437"/>
    </source>
</evidence>
<dbReference type="EMBL" id="LT629706">
    <property type="protein sequence ID" value="SDN66544.1"/>
    <property type="molecule type" value="Genomic_DNA"/>
</dbReference>
<dbReference type="InterPro" id="IPR005119">
    <property type="entry name" value="LysR_subst-bd"/>
</dbReference>
<keyword evidence="7" id="KW-1185">Reference proteome</keyword>
<evidence type="ECO:0000313" key="6">
    <source>
        <dbReference type="EMBL" id="SDN66544.1"/>
    </source>
</evidence>
<keyword evidence="4" id="KW-0804">Transcription</keyword>
<gene>
    <name evidence="6" type="ORF">SAMN04490208_1048</name>
</gene>
<dbReference type="Pfam" id="PF00126">
    <property type="entry name" value="HTH_1"/>
    <property type="match status" value="1"/>
</dbReference>
<feature type="domain" description="HTH lysR-type" evidence="5">
    <location>
        <begin position="1"/>
        <end position="59"/>
    </location>
</feature>
<protein>
    <submittedName>
        <fullName evidence="6">DNA-binding transcriptional regulator, LysR family</fullName>
    </submittedName>
</protein>
<keyword evidence="3 6" id="KW-0238">DNA-binding</keyword>
<evidence type="ECO:0000256" key="4">
    <source>
        <dbReference type="ARBA" id="ARBA00023163"/>
    </source>
</evidence>
<name>A0ABY0RDF9_9PSED</name>
<dbReference type="Gene3D" id="3.40.190.290">
    <property type="match status" value="1"/>
</dbReference>
<dbReference type="GO" id="GO:0003677">
    <property type="term" value="F:DNA binding"/>
    <property type="evidence" value="ECO:0007669"/>
    <property type="project" value="UniProtKB-KW"/>
</dbReference>
<accession>A0ABY0RDF9</accession>
<dbReference type="SUPFAM" id="SSF53850">
    <property type="entry name" value="Periplasmic binding protein-like II"/>
    <property type="match status" value="1"/>
</dbReference>
<dbReference type="PANTHER" id="PTHR30537">
    <property type="entry name" value="HTH-TYPE TRANSCRIPTIONAL REGULATOR"/>
    <property type="match status" value="1"/>
</dbReference>
<dbReference type="InterPro" id="IPR000847">
    <property type="entry name" value="LysR_HTH_N"/>
</dbReference>
<dbReference type="Pfam" id="PF03466">
    <property type="entry name" value="LysR_substrate"/>
    <property type="match status" value="1"/>
</dbReference>
<proteinExistence type="inferred from homology"/>
<sequence length="308" mass="34655">MDVLHAMRTFTAVVEAGSFVGAMKSVKLSKPAVSRHIAELEQHLGCRLIQRTTRRLSLTREGQSYFQRCKDILSAVREAEAEVGATTLEVQGELRIGAPQTFGALHLSALWGRFAALHPQVTLDLVLSDRIVDVVEEGYDLAVRIARLPDSSLISRPLAYTRMVLCSSPGYLASRDLPTRPEDLLKHEIISYSYWSSGNTWHFQGPTGEVSVNLHSRIQANNGDTCRAVALAHQGVVLLPDFLIYDDLRTGRLIELMPEFRALELGVFAVYPTRKQLPLKVRKLVDFLVEEFRIPPWRASRDEEHKEQ</sequence>
<dbReference type="InterPro" id="IPR058163">
    <property type="entry name" value="LysR-type_TF_proteobact-type"/>
</dbReference>
<dbReference type="PROSITE" id="PS50931">
    <property type="entry name" value="HTH_LYSR"/>
    <property type="match status" value="1"/>
</dbReference>
<dbReference type="Proteomes" id="UP000181903">
    <property type="component" value="Chromosome I"/>
</dbReference>
<comment type="similarity">
    <text evidence="1">Belongs to the LysR transcriptional regulatory family.</text>
</comment>
<dbReference type="InterPro" id="IPR036388">
    <property type="entry name" value="WH-like_DNA-bd_sf"/>
</dbReference>
<keyword evidence="2" id="KW-0805">Transcription regulation</keyword>
<dbReference type="Gene3D" id="1.10.10.10">
    <property type="entry name" value="Winged helix-like DNA-binding domain superfamily/Winged helix DNA-binding domain"/>
    <property type="match status" value="1"/>
</dbReference>
<organism evidence="6 7">
    <name type="scientific">Pseudomonas poae</name>
    <dbReference type="NCBI Taxonomy" id="200451"/>
    <lineage>
        <taxon>Bacteria</taxon>
        <taxon>Pseudomonadati</taxon>
        <taxon>Pseudomonadota</taxon>
        <taxon>Gammaproteobacteria</taxon>
        <taxon>Pseudomonadales</taxon>
        <taxon>Pseudomonadaceae</taxon>
        <taxon>Pseudomonas</taxon>
    </lineage>
</organism>
<dbReference type="CDD" id="cd08422">
    <property type="entry name" value="PBP2_CrgA_like"/>
    <property type="match status" value="1"/>
</dbReference>
<dbReference type="PANTHER" id="PTHR30537:SF5">
    <property type="entry name" value="HTH-TYPE TRANSCRIPTIONAL ACTIVATOR TTDR-RELATED"/>
    <property type="match status" value="1"/>
</dbReference>
<dbReference type="SUPFAM" id="SSF46785">
    <property type="entry name" value="Winged helix' DNA-binding domain"/>
    <property type="match status" value="1"/>
</dbReference>